<gene>
    <name evidence="1" type="ORF">SEMRO_2902_G339820.1</name>
</gene>
<dbReference type="AlphaFoldDB" id="A0A9N8F0W5"/>
<organism evidence="1 2">
    <name type="scientific">Seminavis robusta</name>
    <dbReference type="NCBI Taxonomy" id="568900"/>
    <lineage>
        <taxon>Eukaryota</taxon>
        <taxon>Sar</taxon>
        <taxon>Stramenopiles</taxon>
        <taxon>Ochrophyta</taxon>
        <taxon>Bacillariophyta</taxon>
        <taxon>Bacillariophyceae</taxon>
        <taxon>Bacillariophycidae</taxon>
        <taxon>Naviculales</taxon>
        <taxon>Naviculaceae</taxon>
        <taxon>Seminavis</taxon>
    </lineage>
</organism>
<sequence length="116" mass="12631">MTSASPPQPDAAATPELYRATSLLSIWGPCRRVGDEYLSCVVLSGMGMCKPLRRTFEQCAAETAEYSTSVLDQLASQACGHVEDSNPAAKRNCAAEILLMQQQMQQRPPQQGPQMQ</sequence>
<keyword evidence="2" id="KW-1185">Reference proteome</keyword>
<protein>
    <submittedName>
        <fullName evidence="1">Uncharacterized protein</fullName>
    </submittedName>
</protein>
<proteinExistence type="predicted"/>
<accession>A0A9N8F0W5</accession>
<name>A0A9N8F0W5_9STRA</name>
<evidence type="ECO:0000313" key="2">
    <source>
        <dbReference type="Proteomes" id="UP001153069"/>
    </source>
</evidence>
<dbReference type="EMBL" id="CAICTM010002900">
    <property type="protein sequence ID" value="CAB9530493.1"/>
    <property type="molecule type" value="Genomic_DNA"/>
</dbReference>
<reference evidence="1" key="1">
    <citation type="submission" date="2020-06" db="EMBL/GenBank/DDBJ databases">
        <authorList>
            <consortium name="Plant Systems Biology data submission"/>
        </authorList>
    </citation>
    <scope>NUCLEOTIDE SEQUENCE</scope>
    <source>
        <strain evidence="1">D6</strain>
    </source>
</reference>
<dbReference type="Proteomes" id="UP001153069">
    <property type="component" value="Unassembled WGS sequence"/>
</dbReference>
<comment type="caution">
    <text evidence="1">The sequence shown here is derived from an EMBL/GenBank/DDBJ whole genome shotgun (WGS) entry which is preliminary data.</text>
</comment>
<evidence type="ECO:0000313" key="1">
    <source>
        <dbReference type="EMBL" id="CAB9530493.1"/>
    </source>
</evidence>